<proteinExistence type="predicted"/>
<evidence type="ECO:0000313" key="3">
    <source>
        <dbReference type="EMBL" id="CAA2140064.1"/>
    </source>
</evidence>
<keyword evidence="3" id="KW-0614">Plasmid</keyword>
<evidence type="ECO:0000256" key="1">
    <source>
        <dbReference type="SAM" id="MobiDB-lite"/>
    </source>
</evidence>
<feature type="region of interest" description="Disordered" evidence="1">
    <location>
        <begin position="1"/>
        <end position="50"/>
    </location>
</feature>
<gene>
    <name evidence="3" type="ORF">MBLL_01941</name>
    <name evidence="4" type="ORF">OICFNHDK_1152</name>
</gene>
<protein>
    <submittedName>
        <fullName evidence="3">Uncharacterized protein</fullName>
    </submittedName>
</protein>
<organism evidence="3">
    <name type="scientific">Methylobacterium bullatum</name>
    <dbReference type="NCBI Taxonomy" id="570505"/>
    <lineage>
        <taxon>Bacteria</taxon>
        <taxon>Pseudomonadati</taxon>
        <taxon>Pseudomonadota</taxon>
        <taxon>Alphaproteobacteria</taxon>
        <taxon>Hyphomicrobiales</taxon>
        <taxon>Methylobacteriaceae</taxon>
        <taxon>Methylobacterium</taxon>
    </lineage>
</organism>
<evidence type="ECO:0000313" key="4">
    <source>
        <dbReference type="EMBL" id="GJD38702.1"/>
    </source>
</evidence>
<feature type="transmembrane region" description="Helical" evidence="2">
    <location>
        <begin position="65"/>
        <end position="85"/>
    </location>
</feature>
<reference evidence="4" key="1">
    <citation type="journal article" date="2016" name="Front. Microbiol.">
        <title>Genome Sequence of the Piezophilic, Mesophilic Sulfate-Reducing Bacterium Desulfovibrio indicus J2T.</title>
        <authorList>
            <person name="Cao J."/>
            <person name="Maignien L."/>
            <person name="Shao Z."/>
            <person name="Alain K."/>
            <person name="Jebbar M."/>
        </authorList>
    </citation>
    <scope>NUCLEOTIDE SEQUENCE</scope>
    <source>
        <strain evidence="4">DSM 21893</strain>
    </source>
</reference>
<dbReference type="EMBL" id="LR743510">
    <property type="protein sequence ID" value="CAA2140064.1"/>
    <property type="molecule type" value="Genomic_DNA"/>
</dbReference>
<accession>A0A679JLX0</accession>
<evidence type="ECO:0000256" key="2">
    <source>
        <dbReference type="SAM" id="Phobius"/>
    </source>
</evidence>
<geneLocation type="plasmid" evidence="3">
    <name>1</name>
</geneLocation>
<evidence type="ECO:0000313" key="5">
    <source>
        <dbReference type="Proteomes" id="UP001055307"/>
    </source>
</evidence>
<name>A0A679JLX0_9HYPH</name>
<dbReference type="AlphaFoldDB" id="A0A679JLX0"/>
<keyword evidence="2" id="KW-1133">Transmembrane helix</keyword>
<reference evidence="3" key="2">
    <citation type="submission" date="2019-12" db="EMBL/GenBank/DDBJ databases">
        <authorList>
            <person name="Cremers G."/>
        </authorList>
    </citation>
    <scope>NUCLEOTIDE SEQUENCE</scope>
    <source>
        <strain evidence="3">Mbul2</strain>
        <plasmid evidence="3">1</plasmid>
    </source>
</reference>
<sequence>MTSAIGTADLASSGRVGMPRGSQARKLSSVEPGDPANPQPVPPALAGDVPGRIEDGFHGADIGSLQALALAVTASILLTGLLWVVL</sequence>
<dbReference type="EMBL" id="BPQF01000007">
    <property type="protein sequence ID" value="GJD38702.1"/>
    <property type="molecule type" value="Genomic_DNA"/>
</dbReference>
<dbReference type="RefSeq" id="WP_147829843.1">
    <property type="nucleotide sequence ID" value="NZ_BPQF01000007.1"/>
</dbReference>
<keyword evidence="2" id="KW-0812">Transmembrane</keyword>
<keyword evidence="5" id="KW-1185">Reference proteome</keyword>
<dbReference type="Proteomes" id="UP001055307">
    <property type="component" value="Unassembled WGS sequence"/>
</dbReference>
<keyword evidence="2" id="KW-0472">Membrane</keyword>
<reference evidence="4" key="3">
    <citation type="submission" date="2021-08" db="EMBL/GenBank/DDBJ databases">
        <authorList>
            <person name="Tani A."/>
            <person name="Ola A."/>
            <person name="Ogura Y."/>
            <person name="Katsura K."/>
            <person name="Hayashi T."/>
        </authorList>
    </citation>
    <scope>NUCLEOTIDE SEQUENCE</scope>
    <source>
        <strain evidence="4">DSM 21893</strain>
    </source>
</reference>